<evidence type="ECO:0000313" key="2">
    <source>
        <dbReference type="Proteomes" id="UP000198287"/>
    </source>
</evidence>
<name>A0A226DGC9_FOLCA</name>
<evidence type="ECO:0000313" key="1">
    <source>
        <dbReference type="EMBL" id="OXA43737.1"/>
    </source>
</evidence>
<protein>
    <submittedName>
        <fullName evidence="1">Uncharacterized protein</fullName>
    </submittedName>
</protein>
<gene>
    <name evidence="1" type="ORF">Fcan01_21615</name>
</gene>
<dbReference type="Proteomes" id="UP000198287">
    <property type="component" value="Unassembled WGS sequence"/>
</dbReference>
<sequence>MGKPVLRVNRRLLRNSKSSSVKEGKSKNLHKLRVEFSSSGTSSSSASSDNEGAHGTDLTAVCGMSKIMPKPFFKPRLSARIDDHSIEWYTLGNEIVLDIKLCGYRCTEYYSNHVRFRGHYLHELLNFLNEIPKIYETQLPTQTAPLKY</sequence>
<keyword evidence="2" id="KW-1185">Reference proteome</keyword>
<dbReference type="EMBL" id="LNIX01000021">
    <property type="protein sequence ID" value="OXA43737.1"/>
    <property type="molecule type" value="Genomic_DNA"/>
</dbReference>
<proteinExistence type="predicted"/>
<organism evidence="1 2">
    <name type="scientific">Folsomia candida</name>
    <name type="common">Springtail</name>
    <dbReference type="NCBI Taxonomy" id="158441"/>
    <lineage>
        <taxon>Eukaryota</taxon>
        <taxon>Metazoa</taxon>
        <taxon>Ecdysozoa</taxon>
        <taxon>Arthropoda</taxon>
        <taxon>Hexapoda</taxon>
        <taxon>Collembola</taxon>
        <taxon>Entomobryomorpha</taxon>
        <taxon>Isotomoidea</taxon>
        <taxon>Isotomidae</taxon>
        <taxon>Proisotominae</taxon>
        <taxon>Folsomia</taxon>
    </lineage>
</organism>
<comment type="caution">
    <text evidence="1">The sequence shown here is derived from an EMBL/GenBank/DDBJ whole genome shotgun (WGS) entry which is preliminary data.</text>
</comment>
<accession>A0A226DGC9</accession>
<dbReference type="AlphaFoldDB" id="A0A226DGC9"/>
<reference evidence="1 2" key="1">
    <citation type="submission" date="2015-12" db="EMBL/GenBank/DDBJ databases">
        <title>The genome of Folsomia candida.</title>
        <authorList>
            <person name="Faddeeva A."/>
            <person name="Derks M.F."/>
            <person name="Anvar Y."/>
            <person name="Smit S."/>
            <person name="Van Straalen N."/>
            <person name="Roelofs D."/>
        </authorList>
    </citation>
    <scope>NUCLEOTIDE SEQUENCE [LARGE SCALE GENOMIC DNA]</scope>
    <source>
        <strain evidence="1 2">VU population</strain>
        <tissue evidence="1">Whole body</tissue>
    </source>
</reference>